<dbReference type="InterPro" id="IPR032675">
    <property type="entry name" value="LRR_dom_sf"/>
</dbReference>
<dbReference type="PANTHER" id="PTHR46652">
    <property type="entry name" value="LEUCINE-RICH REPEAT AND IQ DOMAIN-CONTAINING PROTEIN 1-RELATED"/>
    <property type="match status" value="1"/>
</dbReference>
<evidence type="ECO:0008006" key="5">
    <source>
        <dbReference type="Google" id="ProtNLM"/>
    </source>
</evidence>
<dbReference type="STRING" id="993615.L2GNG5"/>
<keyword evidence="1" id="KW-0433">Leucine-rich repeat</keyword>
<dbReference type="InParanoid" id="L2GNG5"/>
<dbReference type="Proteomes" id="UP000011082">
    <property type="component" value="Unassembled WGS sequence"/>
</dbReference>
<name>L2GNG5_VITCO</name>
<dbReference type="SMART" id="SM00365">
    <property type="entry name" value="LRR_SD22"/>
    <property type="match status" value="4"/>
</dbReference>
<keyword evidence="2" id="KW-0677">Repeat</keyword>
<dbReference type="OMA" id="MAVNDIC"/>
<dbReference type="PRINTS" id="PR00019">
    <property type="entry name" value="LEURICHRPT"/>
</dbReference>
<gene>
    <name evidence="3" type="ORF">VICG_00480</name>
</gene>
<dbReference type="SUPFAM" id="SSF52058">
    <property type="entry name" value="L domain-like"/>
    <property type="match status" value="1"/>
</dbReference>
<dbReference type="HOGENOM" id="CLU_044236_1_0_1"/>
<dbReference type="GeneID" id="19881197"/>
<evidence type="ECO:0000256" key="2">
    <source>
        <dbReference type="ARBA" id="ARBA00022737"/>
    </source>
</evidence>
<dbReference type="PANTHER" id="PTHR46652:SF3">
    <property type="entry name" value="LEUCINE-RICH REPEAT-CONTAINING PROTEIN 9"/>
    <property type="match status" value="1"/>
</dbReference>
<dbReference type="EMBL" id="JH370132">
    <property type="protein sequence ID" value="ELA42381.1"/>
    <property type="molecule type" value="Genomic_DNA"/>
</dbReference>
<protein>
    <recommendedName>
        <fullName evidence="5">Protein phosphatase 1 regulatory subunit 7</fullName>
    </recommendedName>
</protein>
<dbReference type="AlphaFoldDB" id="L2GNG5"/>
<evidence type="ECO:0000313" key="3">
    <source>
        <dbReference type="EMBL" id="ELA42381.1"/>
    </source>
</evidence>
<keyword evidence="4" id="KW-1185">Reference proteome</keyword>
<evidence type="ECO:0000256" key="1">
    <source>
        <dbReference type="ARBA" id="ARBA00022614"/>
    </source>
</evidence>
<sequence>MENLEDDNTKIFLNKKGLRNMPPISSEVKHLEARRNMIESLAFPRYSELEYLDVSDNVISSMNPISGLKKLKILDMGYNLIQHIPKLELPSLNELYLMSNDICRIENMDFEELTKCDLANNELKTLDGIRCLKLEEGYFGANHISCIPDLKHLQQLKILDLQYNKLDEVDCTLLPRSIEVLLLNNNKGLTKLHNLDYLGNLKLLGIKNTKVAGD</sequence>
<dbReference type="VEuPathDB" id="MicrosporidiaDB:VICG_00480"/>
<organism evidence="3 4">
    <name type="scientific">Vittaforma corneae (strain ATCC 50505)</name>
    <name type="common">Microsporidian parasite</name>
    <name type="synonym">Nosema corneum</name>
    <dbReference type="NCBI Taxonomy" id="993615"/>
    <lineage>
        <taxon>Eukaryota</taxon>
        <taxon>Fungi</taxon>
        <taxon>Fungi incertae sedis</taxon>
        <taxon>Microsporidia</taxon>
        <taxon>Nosematidae</taxon>
        <taxon>Vittaforma</taxon>
    </lineage>
</organism>
<accession>L2GNG5</accession>
<dbReference type="InterPro" id="IPR001611">
    <property type="entry name" value="Leu-rich_rpt"/>
</dbReference>
<dbReference type="OrthoDB" id="266138at2759"/>
<reference evidence="4" key="1">
    <citation type="submission" date="2011-05" db="EMBL/GenBank/DDBJ databases">
        <title>The genome sequence of Vittaforma corneae strain ATCC 50505.</title>
        <authorList>
            <consortium name="The Broad Institute Genome Sequencing Platform"/>
            <person name="Cuomo C."/>
            <person name="Didier E."/>
            <person name="Bowers L."/>
            <person name="Young S.K."/>
            <person name="Zeng Q."/>
            <person name="Gargeya S."/>
            <person name="Fitzgerald M."/>
            <person name="Haas B."/>
            <person name="Abouelleil A."/>
            <person name="Alvarado L."/>
            <person name="Arachchi H.M."/>
            <person name="Berlin A."/>
            <person name="Chapman S.B."/>
            <person name="Gearin G."/>
            <person name="Goldberg J."/>
            <person name="Griggs A."/>
            <person name="Gujja S."/>
            <person name="Hansen M."/>
            <person name="Heiman D."/>
            <person name="Howarth C."/>
            <person name="Larimer J."/>
            <person name="Lui A."/>
            <person name="MacDonald P.J.P."/>
            <person name="McCowen C."/>
            <person name="Montmayeur A."/>
            <person name="Murphy C."/>
            <person name="Neiman D."/>
            <person name="Pearson M."/>
            <person name="Priest M."/>
            <person name="Roberts A."/>
            <person name="Saif S."/>
            <person name="Shea T."/>
            <person name="Sisk P."/>
            <person name="Stolte C."/>
            <person name="Sykes S."/>
            <person name="Wortman J."/>
            <person name="Nusbaum C."/>
            <person name="Birren B."/>
        </authorList>
    </citation>
    <scope>NUCLEOTIDE SEQUENCE [LARGE SCALE GENOMIC DNA]</scope>
    <source>
        <strain evidence="4">ATCC 50505</strain>
    </source>
</reference>
<dbReference type="RefSeq" id="XP_007603932.1">
    <property type="nucleotide sequence ID" value="XM_007603870.1"/>
</dbReference>
<dbReference type="PROSITE" id="PS51450">
    <property type="entry name" value="LRR"/>
    <property type="match status" value="2"/>
</dbReference>
<dbReference type="Gene3D" id="3.80.10.10">
    <property type="entry name" value="Ribonuclease Inhibitor"/>
    <property type="match status" value="2"/>
</dbReference>
<proteinExistence type="predicted"/>
<evidence type="ECO:0000313" key="4">
    <source>
        <dbReference type="Proteomes" id="UP000011082"/>
    </source>
</evidence>
<dbReference type="InterPro" id="IPR050836">
    <property type="entry name" value="SDS22/Internalin_LRR"/>
</dbReference>